<keyword evidence="10" id="KW-1185">Reference proteome</keyword>
<evidence type="ECO:0000256" key="7">
    <source>
        <dbReference type="SAM" id="MobiDB-lite"/>
    </source>
</evidence>
<dbReference type="InterPro" id="IPR038291">
    <property type="entry name" value="SAP30_C_sf"/>
</dbReference>
<evidence type="ECO:0000256" key="1">
    <source>
        <dbReference type="ARBA" id="ARBA00004123"/>
    </source>
</evidence>
<feature type="compositionally biased region" description="Basic and acidic residues" evidence="7">
    <location>
        <begin position="9"/>
        <end position="33"/>
    </location>
</feature>
<dbReference type="InterPro" id="IPR024145">
    <property type="entry name" value="His_deAcase_SAP30/SAP30L"/>
</dbReference>
<dbReference type="PANTHER" id="PTHR13286:SF23">
    <property type="entry name" value="HISTONE DEACETYLASE COMPLEX SUBUNIT SAP30 SIN3 BINDING DOMAIN-CONTAINING PROTEIN"/>
    <property type="match status" value="1"/>
</dbReference>
<dbReference type="PANTHER" id="PTHR13286">
    <property type="entry name" value="SAP30"/>
    <property type="match status" value="1"/>
</dbReference>
<protein>
    <submittedName>
        <fullName evidence="9">(Perigord truffle) hypothetical protein</fullName>
    </submittedName>
</protein>
<proteinExistence type="inferred from homology"/>
<name>D5G9Y7_TUBMM</name>
<dbReference type="AlphaFoldDB" id="D5G9Y7"/>
<organism evidence="9 10">
    <name type="scientific">Tuber melanosporum (strain Mel28)</name>
    <name type="common">Perigord black truffle</name>
    <dbReference type="NCBI Taxonomy" id="656061"/>
    <lineage>
        <taxon>Eukaryota</taxon>
        <taxon>Fungi</taxon>
        <taxon>Dikarya</taxon>
        <taxon>Ascomycota</taxon>
        <taxon>Pezizomycotina</taxon>
        <taxon>Pezizomycetes</taxon>
        <taxon>Pezizales</taxon>
        <taxon>Tuberaceae</taxon>
        <taxon>Tuber</taxon>
    </lineage>
</organism>
<evidence type="ECO:0000313" key="10">
    <source>
        <dbReference type="Proteomes" id="UP000006911"/>
    </source>
</evidence>
<dbReference type="GeneID" id="9188575"/>
<dbReference type="STRING" id="656061.D5G9Y7"/>
<dbReference type="Gene3D" id="6.10.160.20">
    <property type="match status" value="1"/>
</dbReference>
<comment type="subcellular location">
    <subcellularLocation>
        <location evidence="1">Nucleus</location>
    </subcellularLocation>
</comment>
<dbReference type="InterPro" id="IPR025718">
    <property type="entry name" value="SAP30_Sin3-bd"/>
</dbReference>
<keyword evidence="5" id="KW-0804">Transcription</keyword>
<accession>D5G9Y7</accession>
<dbReference type="Proteomes" id="UP000006911">
    <property type="component" value="Unassembled WGS sequence"/>
</dbReference>
<gene>
    <name evidence="9" type="ORF">GSTUM_00003442001</name>
</gene>
<feature type="region of interest" description="Disordered" evidence="7">
    <location>
        <begin position="1"/>
        <end position="72"/>
    </location>
</feature>
<keyword evidence="3" id="KW-0678">Repressor</keyword>
<evidence type="ECO:0000256" key="2">
    <source>
        <dbReference type="ARBA" id="ARBA00006283"/>
    </source>
</evidence>
<dbReference type="InParanoid" id="D5G9Y7"/>
<keyword evidence="6" id="KW-0539">Nucleus</keyword>
<evidence type="ECO:0000256" key="5">
    <source>
        <dbReference type="ARBA" id="ARBA00023163"/>
    </source>
</evidence>
<dbReference type="EMBL" id="FN430067">
    <property type="protein sequence ID" value="CAZ81330.1"/>
    <property type="molecule type" value="Genomic_DNA"/>
</dbReference>
<keyword evidence="4" id="KW-0805">Transcription regulation</keyword>
<dbReference type="Pfam" id="PF13867">
    <property type="entry name" value="SAP30_Sin3_bdg"/>
    <property type="match status" value="1"/>
</dbReference>
<dbReference type="OMA" id="HEYRYAY"/>
<dbReference type="RefSeq" id="XP_002837139.1">
    <property type="nucleotide sequence ID" value="XM_002837093.1"/>
</dbReference>
<sequence>MPPARPRPNLHDDSRSETSVGKPDREKSIDKRRQQNPPPSSQEKSLNSGAGLSGVGGGASTNANGTHAHEGIEGMGWSDIDIRTLHRYRYAYRLSVPSSSGGFNNTVLSTGVGRRSPARARVRIGREALATAVRKNFNAQPIQENDVIVNFLYSVKNQDKRFRLRFPPPISKKHET</sequence>
<reference evidence="9 10" key="1">
    <citation type="journal article" date="2010" name="Nature">
        <title>Perigord black truffle genome uncovers evolutionary origins and mechanisms of symbiosis.</title>
        <authorList>
            <person name="Martin F."/>
            <person name="Kohler A."/>
            <person name="Murat C."/>
            <person name="Balestrini R."/>
            <person name="Coutinho P.M."/>
            <person name="Jaillon O."/>
            <person name="Montanini B."/>
            <person name="Morin E."/>
            <person name="Noel B."/>
            <person name="Percudani R."/>
            <person name="Porcel B."/>
            <person name="Rubini A."/>
            <person name="Amicucci A."/>
            <person name="Amselem J."/>
            <person name="Anthouard V."/>
            <person name="Arcioni S."/>
            <person name="Artiguenave F."/>
            <person name="Aury J.M."/>
            <person name="Ballario P."/>
            <person name="Bolchi A."/>
            <person name="Brenna A."/>
            <person name="Brun A."/>
            <person name="Buee M."/>
            <person name="Cantarel B."/>
            <person name="Chevalier G."/>
            <person name="Couloux A."/>
            <person name="Da Silva C."/>
            <person name="Denoeud F."/>
            <person name="Duplessis S."/>
            <person name="Ghignone S."/>
            <person name="Hilselberger B."/>
            <person name="Iotti M."/>
            <person name="Marcais B."/>
            <person name="Mello A."/>
            <person name="Miranda M."/>
            <person name="Pacioni G."/>
            <person name="Quesneville H."/>
            <person name="Riccioni C."/>
            <person name="Ruotolo R."/>
            <person name="Splivallo R."/>
            <person name="Stocchi V."/>
            <person name="Tisserant E."/>
            <person name="Viscomi A.R."/>
            <person name="Zambonelli A."/>
            <person name="Zampieri E."/>
            <person name="Henrissat B."/>
            <person name="Lebrun M.H."/>
            <person name="Paolocci F."/>
            <person name="Bonfante P."/>
            <person name="Ottonello S."/>
            <person name="Wincker P."/>
        </authorList>
    </citation>
    <scope>NUCLEOTIDE SEQUENCE [LARGE SCALE GENOMIC DNA]</scope>
    <source>
        <strain evidence="9 10">Mel28</strain>
    </source>
</reference>
<comment type="similarity">
    <text evidence="2">Belongs to the SAP30 family.</text>
</comment>
<evidence type="ECO:0000313" key="9">
    <source>
        <dbReference type="EMBL" id="CAZ81330.1"/>
    </source>
</evidence>
<evidence type="ECO:0000259" key="8">
    <source>
        <dbReference type="Pfam" id="PF13867"/>
    </source>
</evidence>
<evidence type="ECO:0000256" key="6">
    <source>
        <dbReference type="ARBA" id="ARBA00023242"/>
    </source>
</evidence>
<dbReference type="HOGENOM" id="CLU_090091_1_0_1"/>
<evidence type="ECO:0000256" key="3">
    <source>
        <dbReference type="ARBA" id="ARBA00022491"/>
    </source>
</evidence>
<dbReference type="GO" id="GO:0005634">
    <property type="term" value="C:nucleus"/>
    <property type="evidence" value="ECO:0007669"/>
    <property type="project" value="UniProtKB-SubCell"/>
</dbReference>
<dbReference type="KEGG" id="tml:GSTUM_00003442001"/>
<evidence type="ECO:0000256" key="4">
    <source>
        <dbReference type="ARBA" id="ARBA00023015"/>
    </source>
</evidence>
<dbReference type="eggNOG" id="ENOG502S86X">
    <property type="taxonomic scope" value="Eukaryota"/>
</dbReference>
<feature type="domain" description="Histone deacetylase complex subunit SAP30 Sin3 binding" evidence="8">
    <location>
        <begin position="126"/>
        <end position="156"/>
    </location>
</feature>